<protein>
    <submittedName>
        <fullName evidence="1">Uncharacterized protein</fullName>
    </submittedName>
</protein>
<accession>A0A6J5KJ85</accession>
<name>A0A6J5KJ85_9CAUD</name>
<reference evidence="1" key="1">
    <citation type="submission" date="2020-04" db="EMBL/GenBank/DDBJ databases">
        <authorList>
            <person name="Chiriac C."/>
            <person name="Salcher M."/>
            <person name="Ghai R."/>
            <person name="Kavagutti S V."/>
        </authorList>
    </citation>
    <scope>NUCLEOTIDE SEQUENCE</scope>
</reference>
<evidence type="ECO:0000313" key="1">
    <source>
        <dbReference type="EMBL" id="CAB4121196.1"/>
    </source>
</evidence>
<proteinExistence type="predicted"/>
<gene>
    <name evidence="1" type="ORF">UFOVP9_25</name>
</gene>
<organism evidence="1">
    <name type="scientific">uncultured Caudovirales phage</name>
    <dbReference type="NCBI Taxonomy" id="2100421"/>
    <lineage>
        <taxon>Viruses</taxon>
        <taxon>Duplodnaviria</taxon>
        <taxon>Heunggongvirae</taxon>
        <taxon>Uroviricota</taxon>
        <taxon>Caudoviricetes</taxon>
        <taxon>Peduoviridae</taxon>
        <taxon>Maltschvirus</taxon>
        <taxon>Maltschvirus maltsch</taxon>
    </lineage>
</organism>
<sequence length="75" mass="8680">MKIKRCAICTDNITNDNYKVFPLMFWDDSDRLACEDCAIQGDIIDCCRCGSLISIWISWNKGGQDYCEDCHDDQF</sequence>
<dbReference type="EMBL" id="LR796140">
    <property type="protein sequence ID" value="CAB4121196.1"/>
    <property type="molecule type" value="Genomic_DNA"/>
</dbReference>